<dbReference type="EMBL" id="NVUU01000056">
    <property type="protein sequence ID" value="PCI93640.1"/>
    <property type="molecule type" value="Genomic_DNA"/>
</dbReference>
<dbReference type="Proteomes" id="UP000217838">
    <property type="component" value="Unassembled WGS sequence"/>
</dbReference>
<accession>A0A2A4YG96</accession>
<gene>
    <name evidence="1" type="ORF">COB11_04950</name>
</gene>
<evidence type="ECO:0000313" key="2">
    <source>
        <dbReference type="Proteomes" id="UP000217838"/>
    </source>
</evidence>
<sequence>MTGISNSNPGTQQAPLSQSKIIAIVDEVEGKLAMLGAREGQVAETVSTSQTKLAQNYKAYIQKYVDKANVLTKFTMVTAIASTIAGLGGAGYMGDASRGITQGASEGIQAVADVATSTGALADAAGGIGAAVTGYQKAEAMSDEELSSGSLKLVGGEADELTSDVGQVMKYSSAGKSAVTSLLQNENRASEYQG</sequence>
<dbReference type="AlphaFoldDB" id="A0A2A4YG96"/>
<name>A0A2A4YG96_UNCAE</name>
<comment type="caution">
    <text evidence="1">The sequence shown here is derived from an EMBL/GenBank/DDBJ whole genome shotgun (WGS) entry which is preliminary data.</text>
</comment>
<proteinExistence type="predicted"/>
<evidence type="ECO:0000313" key="1">
    <source>
        <dbReference type="EMBL" id="PCI93640.1"/>
    </source>
</evidence>
<protein>
    <submittedName>
        <fullName evidence="1">Uncharacterized protein</fullName>
    </submittedName>
</protein>
<organism evidence="1 2">
    <name type="scientific">Aerophobetes bacterium</name>
    <dbReference type="NCBI Taxonomy" id="2030807"/>
    <lineage>
        <taxon>Bacteria</taxon>
        <taxon>Candidatus Aerophobota</taxon>
    </lineage>
</organism>
<reference evidence="2" key="1">
    <citation type="submission" date="2017-08" db="EMBL/GenBank/DDBJ databases">
        <title>A dynamic microbial community with high functional redundancy inhabits the cold, oxic subseafloor aquifer.</title>
        <authorList>
            <person name="Tully B.J."/>
            <person name="Wheat C.G."/>
            <person name="Glazer B.T."/>
            <person name="Huber J.A."/>
        </authorList>
    </citation>
    <scope>NUCLEOTIDE SEQUENCE [LARGE SCALE GENOMIC DNA]</scope>
</reference>